<keyword evidence="3 4" id="KW-0143">Chaperone</keyword>
<proteinExistence type="inferred from homology"/>
<dbReference type="RefSeq" id="WP_089067898.1">
    <property type="nucleotide sequence ID" value="NZ_CP022358.1"/>
</dbReference>
<accession>A0A220UMJ8</accession>
<evidence type="ECO:0000256" key="1">
    <source>
        <dbReference type="ARBA" id="ARBA00004496"/>
    </source>
</evidence>
<comment type="similarity">
    <text evidence="4">Belongs to the NapD family.</text>
</comment>
<dbReference type="Pfam" id="PF03927">
    <property type="entry name" value="NapD"/>
    <property type="match status" value="1"/>
</dbReference>
<reference evidence="5 6" key="1">
    <citation type="submission" date="2017-07" db="EMBL/GenBank/DDBJ databases">
        <title>Phenotypical and genomic characterization of a clinical isolate of Shewanella bicestrii sp. nov. producing an extended-spectrum beta-lactamase and a new oxacillinase variant.</title>
        <authorList>
            <person name="Jousset A.B."/>
            <person name="Bonnin R.A."/>
            <person name="Girlich D."/>
            <person name="Dabos L."/>
            <person name="Potron A."/>
            <person name="Dortet L."/>
            <person name="Glaser P."/>
            <person name="Naas T."/>
        </authorList>
    </citation>
    <scope>NUCLEOTIDE SEQUENCE [LARGE SCALE GENOMIC DNA]</scope>
    <source>
        <strain evidence="5 6">JAB-1</strain>
    </source>
</reference>
<dbReference type="GO" id="GO:0005048">
    <property type="term" value="F:signal sequence binding"/>
    <property type="evidence" value="ECO:0007669"/>
    <property type="project" value="UniProtKB-UniRule"/>
</dbReference>
<evidence type="ECO:0000256" key="3">
    <source>
        <dbReference type="ARBA" id="ARBA00023186"/>
    </source>
</evidence>
<evidence type="ECO:0000256" key="4">
    <source>
        <dbReference type="HAMAP-Rule" id="MF_02200"/>
    </source>
</evidence>
<dbReference type="PANTHER" id="PTHR38603">
    <property type="entry name" value="CHAPERONE NAPD"/>
    <property type="match status" value="1"/>
</dbReference>
<dbReference type="GO" id="GO:0005737">
    <property type="term" value="C:cytoplasm"/>
    <property type="evidence" value="ECO:0007669"/>
    <property type="project" value="UniProtKB-SubCell"/>
</dbReference>
<organism evidence="5 6">
    <name type="scientific">Shewanella bicestrii</name>
    <dbReference type="NCBI Taxonomy" id="2018305"/>
    <lineage>
        <taxon>Bacteria</taxon>
        <taxon>Pseudomonadati</taxon>
        <taxon>Pseudomonadota</taxon>
        <taxon>Gammaproteobacteria</taxon>
        <taxon>Alteromonadales</taxon>
        <taxon>Shewanellaceae</taxon>
        <taxon>Shewanella</taxon>
    </lineage>
</organism>
<comment type="subcellular location">
    <subcellularLocation>
        <location evidence="1 4">Cytoplasm</location>
    </subcellularLocation>
</comment>
<dbReference type="Gene3D" id="3.30.70.920">
    <property type="match status" value="1"/>
</dbReference>
<comment type="subunit">
    <text evidence="4">Interacts with the cytoplasmic NapA precursor.</text>
</comment>
<dbReference type="AlphaFoldDB" id="A0A220UMJ8"/>
<evidence type="ECO:0000313" key="5">
    <source>
        <dbReference type="EMBL" id="ASK69398.1"/>
    </source>
</evidence>
<dbReference type="InterPro" id="IPR005623">
    <property type="entry name" value="Chaperone_NapD_NO3_reduct"/>
</dbReference>
<dbReference type="Proteomes" id="UP000198367">
    <property type="component" value="Chromosome"/>
</dbReference>
<evidence type="ECO:0000313" key="6">
    <source>
        <dbReference type="Proteomes" id="UP000198367"/>
    </source>
</evidence>
<keyword evidence="6" id="KW-1185">Reference proteome</keyword>
<gene>
    <name evidence="4" type="primary">napD</name>
    <name evidence="5" type="ORF">CF168_11235</name>
</gene>
<protein>
    <recommendedName>
        <fullName evidence="4">Chaperone NapD</fullName>
    </recommendedName>
    <alternativeName>
        <fullName evidence="4">NapA signal peptide-binding chaperone NapD</fullName>
    </alternativeName>
</protein>
<sequence length="85" mass="9454">MSKELHITSLVVQVMPHKMADVRQHIMAIENAELSVNNEVKLVVVLEGDSQRALMDGIEQINAIPGVLSATMVYHQSEELEEGEE</sequence>
<dbReference type="EMBL" id="CP022358">
    <property type="protein sequence ID" value="ASK69398.1"/>
    <property type="molecule type" value="Genomic_DNA"/>
</dbReference>
<dbReference type="KEGG" id="sbj:CF168_11235"/>
<dbReference type="HAMAP" id="MF_02200">
    <property type="entry name" value="NapD"/>
    <property type="match status" value="1"/>
</dbReference>
<name>A0A220UMJ8_9GAMM</name>
<comment type="function">
    <text evidence="4">Chaperone for NapA, the catalytic subunit of the periplasmic nitrate reductase. It binds directly and specifically to the twin-arginine signal peptide of NapA, preventing premature interaction with the Tat translocase and premature export.</text>
</comment>
<dbReference type="GO" id="GO:0051224">
    <property type="term" value="P:negative regulation of protein transport"/>
    <property type="evidence" value="ECO:0007669"/>
    <property type="project" value="UniProtKB-UniRule"/>
</dbReference>
<dbReference type="GeneID" id="94727848"/>
<evidence type="ECO:0000256" key="2">
    <source>
        <dbReference type="ARBA" id="ARBA00022490"/>
    </source>
</evidence>
<dbReference type="PANTHER" id="PTHR38603:SF1">
    <property type="entry name" value="CHAPERONE NAPD"/>
    <property type="match status" value="1"/>
</dbReference>
<keyword evidence="2 4" id="KW-0963">Cytoplasm</keyword>